<dbReference type="Pfam" id="PF20455">
    <property type="entry name" value="DUF6708"/>
    <property type="match status" value="1"/>
</dbReference>
<gene>
    <name evidence="4" type="ORF">HBO38_35895</name>
</gene>
<sequence>MYLFERVIWSGRTEKPERREYWAQQAAKTKGEIVELISECPKAGAEKVWEYYEPVSDLPTDAESLYDFNDDYVDVRAAFQEEKRGLITFGFLSMALVMNILMFELAVVSLGSLAIFGNGDYEAWQFEAVISWLLATATWAAMNYYLWKYTWRWFRVELFTQRHLIARFNRETRQVYINRPSYAGGIVTLPWETVVPAINPEDPDFMGLGGFLLLAFPSEHTGAGYDETLMLGRPMHGNEELIGFWEFIRRYMEEGPQSVPKPKRLLTLRPTPIEPIRATLRFMSGFWRNGGKIAALITGTLLSPLIVLHALCHWISLLLCWAPRWPKEILEAGLPGKPVPKLTTAEDFGPVIGANLRANTLKERLETPMPERKGWRPATRSHGHNDV</sequence>
<protein>
    <recommendedName>
        <fullName evidence="3">DUF6708 domain-containing protein</fullName>
    </recommendedName>
</protein>
<proteinExistence type="predicted"/>
<dbReference type="RefSeq" id="WP_169886690.1">
    <property type="nucleotide sequence ID" value="NZ_JAAQWG010000118.1"/>
</dbReference>
<evidence type="ECO:0000259" key="3">
    <source>
        <dbReference type="Pfam" id="PF20455"/>
    </source>
</evidence>
<feature type="region of interest" description="Disordered" evidence="1">
    <location>
        <begin position="368"/>
        <end position="387"/>
    </location>
</feature>
<comment type="caution">
    <text evidence="4">The sequence shown here is derived from an EMBL/GenBank/DDBJ whole genome shotgun (WGS) entry which is preliminary data.</text>
</comment>
<keyword evidence="2" id="KW-1133">Transmembrane helix</keyword>
<feature type="transmembrane region" description="Helical" evidence="2">
    <location>
        <begin position="128"/>
        <end position="147"/>
    </location>
</feature>
<feature type="transmembrane region" description="Helical" evidence="2">
    <location>
        <begin position="293"/>
        <end position="316"/>
    </location>
</feature>
<feature type="domain" description="DUF6708" evidence="3">
    <location>
        <begin position="154"/>
        <end position="329"/>
    </location>
</feature>
<dbReference type="Proteomes" id="UP000537729">
    <property type="component" value="Unassembled WGS sequence"/>
</dbReference>
<accession>A0A7Y1ADC5</accession>
<keyword evidence="2" id="KW-0472">Membrane</keyword>
<organism evidence="4 5">
    <name type="scientific">Pseudomonas veronii</name>
    <dbReference type="NCBI Taxonomy" id="76761"/>
    <lineage>
        <taxon>Bacteria</taxon>
        <taxon>Pseudomonadati</taxon>
        <taxon>Pseudomonadota</taxon>
        <taxon>Gammaproteobacteria</taxon>
        <taxon>Pseudomonadales</taxon>
        <taxon>Pseudomonadaceae</taxon>
        <taxon>Pseudomonas</taxon>
    </lineage>
</organism>
<evidence type="ECO:0000313" key="5">
    <source>
        <dbReference type="Proteomes" id="UP000537729"/>
    </source>
</evidence>
<evidence type="ECO:0000313" key="4">
    <source>
        <dbReference type="EMBL" id="NMY13693.1"/>
    </source>
</evidence>
<feature type="transmembrane region" description="Helical" evidence="2">
    <location>
        <begin position="86"/>
        <end position="116"/>
    </location>
</feature>
<dbReference type="EMBL" id="JAAQWG010000118">
    <property type="protein sequence ID" value="NMY13693.1"/>
    <property type="molecule type" value="Genomic_DNA"/>
</dbReference>
<dbReference type="InterPro" id="IPR046554">
    <property type="entry name" value="DUF6708"/>
</dbReference>
<evidence type="ECO:0000256" key="1">
    <source>
        <dbReference type="SAM" id="MobiDB-lite"/>
    </source>
</evidence>
<reference evidence="4 5" key="1">
    <citation type="journal article" date="2020" name="Front. Microbiol.">
        <title>Genetic Organization of the aprX-lipA2 Operon Affects the Proteolytic Potential of Pseudomonas Species in Milk.</title>
        <authorList>
            <person name="Maier C."/>
            <person name="Huptas C."/>
            <person name="von Neubeck M."/>
            <person name="Scherer S."/>
            <person name="Wenning M."/>
            <person name="Lucking G."/>
        </authorList>
    </citation>
    <scope>NUCLEOTIDE SEQUENCE [LARGE SCALE GENOMIC DNA]</scope>
    <source>
        <strain evidence="4 5">DSM 16272</strain>
    </source>
</reference>
<evidence type="ECO:0000256" key="2">
    <source>
        <dbReference type="SAM" id="Phobius"/>
    </source>
</evidence>
<keyword evidence="2" id="KW-0812">Transmembrane</keyword>
<name>A0A7Y1ADC5_PSEVE</name>
<dbReference type="AlphaFoldDB" id="A0A7Y1ADC5"/>